<dbReference type="Proteomes" id="UP000269375">
    <property type="component" value="Unassembled WGS sequence"/>
</dbReference>
<feature type="signal peptide" evidence="2">
    <location>
        <begin position="1"/>
        <end position="28"/>
    </location>
</feature>
<dbReference type="Proteomes" id="UP000295709">
    <property type="component" value="Unassembled WGS sequence"/>
</dbReference>
<dbReference type="Pfam" id="PF18962">
    <property type="entry name" value="Por_Secre_tail"/>
    <property type="match status" value="1"/>
</dbReference>
<dbReference type="RefSeq" id="WP_123263980.1">
    <property type="nucleotide sequence ID" value="NZ_RJTX01000004.1"/>
</dbReference>
<evidence type="ECO:0000313" key="4">
    <source>
        <dbReference type="EMBL" id="ROH95968.1"/>
    </source>
</evidence>
<keyword evidence="1 2" id="KW-0732">Signal</keyword>
<reference evidence="4 6" key="1">
    <citation type="submission" date="2018-11" db="EMBL/GenBank/DDBJ databases">
        <title>Proposal to divide the Flavobacteriaceae and reorganize its genera based on Amino Acid Identity values calculated from whole genome sequences.</title>
        <authorList>
            <person name="Nicholson A.C."/>
            <person name="Gulvik C.A."/>
            <person name="Whitney A.M."/>
            <person name="Humrighouse B.W."/>
            <person name="Bell M."/>
            <person name="Holmes B."/>
            <person name="Steigerwalt A."/>
            <person name="Villarma A."/>
            <person name="Sheth M."/>
            <person name="Batra D."/>
            <person name="Pryor J."/>
            <person name="Bernardet J.-F."/>
            <person name="Hugo C."/>
            <person name="Kampfer P."/>
            <person name="Newman J."/>
            <person name="Mcquiston J.R."/>
        </authorList>
    </citation>
    <scope>NUCLEOTIDE SEQUENCE [LARGE SCALE GENOMIC DNA]</scope>
    <source>
        <strain evidence="4 6">DSM 15235</strain>
    </source>
</reference>
<accession>A0A3N0VVQ0</accession>
<feature type="domain" description="Secretion system C-terminal sorting" evidence="3">
    <location>
        <begin position="85"/>
        <end position="151"/>
    </location>
</feature>
<name>A0A3N0VVQ0_9FLAO</name>
<organism evidence="4 6">
    <name type="scientific">Chryseobacterium daecheongense</name>
    <dbReference type="NCBI Taxonomy" id="192389"/>
    <lineage>
        <taxon>Bacteria</taxon>
        <taxon>Pseudomonadati</taxon>
        <taxon>Bacteroidota</taxon>
        <taxon>Flavobacteriia</taxon>
        <taxon>Flavobacteriales</taxon>
        <taxon>Weeksellaceae</taxon>
        <taxon>Chryseobacterium group</taxon>
        <taxon>Chryseobacterium</taxon>
    </lineage>
</organism>
<dbReference type="EMBL" id="SOQW01000003">
    <property type="protein sequence ID" value="TDX91630.1"/>
    <property type="molecule type" value="Genomic_DNA"/>
</dbReference>
<evidence type="ECO:0000256" key="2">
    <source>
        <dbReference type="SAM" id="SignalP"/>
    </source>
</evidence>
<dbReference type="AlphaFoldDB" id="A0A3N0VVQ0"/>
<comment type="caution">
    <text evidence="4">The sequence shown here is derived from an EMBL/GenBank/DDBJ whole genome shotgun (WGS) entry which is preliminary data.</text>
</comment>
<evidence type="ECO:0000313" key="5">
    <source>
        <dbReference type="EMBL" id="TDX91630.1"/>
    </source>
</evidence>
<keyword evidence="7" id="KW-1185">Reference proteome</keyword>
<evidence type="ECO:0000259" key="3">
    <source>
        <dbReference type="Pfam" id="PF18962"/>
    </source>
</evidence>
<feature type="chain" id="PRO_5018286350" evidence="2">
    <location>
        <begin position="29"/>
        <end position="159"/>
    </location>
</feature>
<dbReference type="OrthoDB" id="657352at2"/>
<dbReference type="InterPro" id="IPR026444">
    <property type="entry name" value="Secre_tail"/>
</dbReference>
<protein>
    <submittedName>
        <fullName evidence="5">Secreted protein (Por secretion system target)</fullName>
    </submittedName>
    <submittedName>
        <fullName evidence="4">T9SS C-terminal target domain-containing protein</fullName>
    </submittedName>
</protein>
<evidence type="ECO:0000313" key="6">
    <source>
        <dbReference type="Proteomes" id="UP000269375"/>
    </source>
</evidence>
<dbReference type="NCBIfam" id="TIGR04183">
    <property type="entry name" value="Por_Secre_tail"/>
    <property type="match status" value="1"/>
</dbReference>
<evidence type="ECO:0000313" key="7">
    <source>
        <dbReference type="Proteomes" id="UP000295709"/>
    </source>
</evidence>
<reference evidence="5 7" key="2">
    <citation type="submission" date="2019-03" db="EMBL/GenBank/DDBJ databases">
        <title>Genomic Encyclopedia of Archaeal and Bacterial Type Strains, Phase II (KMG-II): from individual species to whole genera.</title>
        <authorList>
            <person name="Goeker M."/>
        </authorList>
    </citation>
    <scope>NUCLEOTIDE SEQUENCE [LARGE SCALE GENOMIC DNA]</scope>
    <source>
        <strain evidence="5 7">DSM 15235</strain>
    </source>
</reference>
<dbReference type="EMBL" id="RJTX01000004">
    <property type="protein sequence ID" value="ROH95968.1"/>
    <property type="molecule type" value="Genomic_DNA"/>
</dbReference>
<proteinExistence type="predicted"/>
<gene>
    <name evidence="5" type="ORF">BCF50_2768</name>
    <name evidence="4" type="ORF">EGI05_15745</name>
</gene>
<sequence>MKIKFTPLIFLWLLATSGLLKSQMAVLASGGNATGVGSSSYSIGQIAYLHKGSNAEVMEGVQTAFEVTALSTNESGSNKENGILLYPNPFKDFLYLDFTSNDYRDSSYQLFDAQGKLIKKDKISQSKSELNFSDLPSAMYIIKIRQEGRDIKIFKIIKK</sequence>
<evidence type="ECO:0000256" key="1">
    <source>
        <dbReference type="ARBA" id="ARBA00022729"/>
    </source>
</evidence>